<sequence>MTYGVEGRTEPRKLPKRLVLFVATLGILAGCEEGPNMSFLQPKDKDTTTEASGQSTQLIERDVEAPEVFEVTEAGLWDGRPSLGGVWVAHADVTEPERVIIRNNANGKFVIGALFRREREIPGPRIQASSDAAAALGMLAGAPVELHVTALRRETVEETPEVEPTEVAAVEPEAEITETTLDPIAGAAAAIDATAPAAVESPVVEASAAAATPAPKPKSSSLSKPYIQIGIFSVEANANRTADQMRNAGMVPTVRAQKLNGKPFWRVVVGPAQTKSERTALLKQVKETGFSDAYAVTN</sequence>
<dbReference type="GO" id="GO:0030428">
    <property type="term" value="C:cell septum"/>
    <property type="evidence" value="ECO:0007669"/>
    <property type="project" value="TreeGrafter"/>
</dbReference>
<name>A0A2R8CFD8_9RHOB</name>
<protein>
    <recommendedName>
        <fullName evidence="2">SPOR domain-containing protein</fullName>
    </recommendedName>
</protein>
<dbReference type="GO" id="GO:0032153">
    <property type="term" value="C:cell division site"/>
    <property type="evidence" value="ECO:0007669"/>
    <property type="project" value="TreeGrafter"/>
</dbReference>
<dbReference type="SUPFAM" id="SSF110997">
    <property type="entry name" value="Sporulation related repeat"/>
    <property type="match status" value="1"/>
</dbReference>
<dbReference type="Gene3D" id="3.30.70.1070">
    <property type="entry name" value="Sporulation related repeat"/>
    <property type="match status" value="1"/>
</dbReference>
<dbReference type="OrthoDB" id="9766672at2"/>
<evidence type="ECO:0000313" key="4">
    <source>
        <dbReference type="Proteomes" id="UP000244898"/>
    </source>
</evidence>
<feature type="region of interest" description="Disordered" evidence="1">
    <location>
        <begin position="36"/>
        <end position="56"/>
    </location>
</feature>
<dbReference type="GO" id="GO:0032506">
    <property type="term" value="P:cytokinetic process"/>
    <property type="evidence" value="ECO:0007669"/>
    <property type="project" value="TreeGrafter"/>
</dbReference>
<dbReference type="InterPro" id="IPR052521">
    <property type="entry name" value="Cell_div_SPOR-domain"/>
</dbReference>
<evidence type="ECO:0000256" key="1">
    <source>
        <dbReference type="SAM" id="MobiDB-lite"/>
    </source>
</evidence>
<reference evidence="4" key="1">
    <citation type="submission" date="2018-03" db="EMBL/GenBank/DDBJ databases">
        <authorList>
            <person name="Rodrigo-Torres L."/>
            <person name="Arahal R. D."/>
            <person name="Lucena T."/>
        </authorList>
    </citation>
    <scope>NUCLEOTIDE SEQUENCE [LARGE SCALE GENOMIC DNA]</scope>
    <source>
        <strain evidence="4">CECT 7615</strain>
    </source>
</reference>
<dbReference type="GO" id="GO:0042834">
    <property type="term" value="F:peptidoglycan binding"/>
    <property type="evidence" value="ECO:0007669"/>
    <property type="project" value="InterPro"/>
</dbReference>
<dbReference type="Proteomes" id="UP000244898">
    <property type="component" value="Unassembled WGS sequence"/>
</dbReference>
<dbReference type="RefSeq" id="WP_108792280.1">
    <property type="nucleotide sequence ID" value="NZ_ONZG01000016.1"/>
</dbReference>
<dbReference type="InterPro" id="IPR007730">
    <property type="entry name" value="SPOR-like_dom"/>
</dbReference>
<proteinExistence type="predicted"/>
<dbReference type="Pfam" id="PF05036">
    <property type="entry name" value="SPOR"/>
    <property type="match status" value="1"/>
</dbReference>
<keyword evidence="4" id="KW-1185">Reference proteome</keyword>
<organism evidence="3 4">
    <name type="scientific">Falsiruegeria mediterranea M17</name>
    <dbReference type="NCBI Taxonomy" id="1200281"/>
    <lineage>
        <taxon>Bacteria</taxon>
        <taxon>Pseudomonadati</taxon>
        <taxon>Pseudomonadota</taxon>
        <taxon>Alphaproteobacteria</taxon>
        <taxon>Rhodobacterales</taxon>
        <taxon>Roseobacteraceae</taxon>
        <taxon>Falsiruegeria</taxon>
    </lineage>
</organism>
<dbReference type="PROSITE" id="PS51724">
    <property type="entry name" value="SPOR"/>
    <property type="match status" value="1"/>
</dbReference>
<dbReference type="InterPro" id="IPR036680">
    <property type="entry name" value="SPOR-like_sf"/>
</dbReference>
<feature type="domain" description="SPOR" evidence="2">
    <location>
        <begin position="219"/>
        <end position="298"/>
    </location>
</feature>
<dbReference type="PANTHER" id="PTHR38687">
    <property type="entry name" value="CELL DIVISION PROTEIN DEDD-RELATED"/>
    <property type="match status" value="1"/>
</dbReference>
<dbReference type="PANTHER" id="PTHR38687:SF1">
    <property type="entry name" value="CELL DIVISION PROTEIN DEDD"/>
    <property type="match status" value="1"/>
</dbReference>
<dbReference type="AlphaFoldDB" id="A0A2R8CFD8"/>
<gene>
    <name evidence="3" type="ORF">TRM7615_04675</name>
</gene>
<evidence type="ECO:0000259" key="2">
    <source>
        <dbReference type="PROSITE" id="PS51724"/>
    </source>
</evidence>
<evidence type="ECO:0000313" key="3">
    <source>
        <dbReference type="EMBL" id="SPJ31135.1"/>
    </source>
</evidence>
<dbReference type="EMBL" id="ONZG01000016">
    <property type="protein sequence ID" value="SPJ31135.1"/>
    <property type="molecule type" value="Genomic_DNA"/>
</dbReference>
<accession>A0A2R8CFD8</accession>